<evidence type="ECO:0000256" key="8">
    <source>
        <dbReference type="SAM" id="MobiDB-lite"/>
    </source>
</evidence>
<feature type="transmembrane region" description="Helical" evidence="9">
    <location>
        <begin position="12"/>
        <end position="40"/>
    </location>
</feature>
<keyword evidence="3" id="KW-0813">Transport</keyword>
<organism evidence="10 11">
    <name type="scientific">Caballeronia choica</name>
    <dbReference type="NCBI Taxonomy" id="326476"/>
    <lineage>
        <taxon>Bacteria</taxon>
        <taxon>Pseudomonadati</taxon>
        <taxon>Pseudomonadota</taxon>
        <taxon>Betaproteobacteria</taxon>
        <taxon>Burkholderiales</taxon>
        <taxon>Burkholderiaceae</taxon>
        <taxon>Caballeronia</taxon>
    </lineage>
</organism>
<keyword evidence="11" id="KW-1185">Reference proteome</keyword>
<dbReference type="OrthoDB" id="106838at2"/>
<evidence type="ECO:0000256" key="5">
    <source>
        <dbReference type="ARBA" id="ARBA00022692"/>
    </source>
</evidence>
<feature type="transmembrane region" description="Helical" evidence="9">
    <location>
        <begin position="213"/>
        <end position="235"/>
    </location>
</feature>
<dbReference type="InterPro" id="IPR002549">
    <property type="entry name" value="AI-2E-like"/>
</dbReference>
<keyword evidence="4" id="KW-1003">Cell membrane</keyword>
<feature type="transmembrane region" description="Helical" evidence="9">
    <location>
        <begin position="61"/>
        <end position="80"/>
    </location>
</feature>
<evidence type="ECO:0000313" key="10">
    <source>
        <dbReference type="EMBL" id="SAL81931.1"/>
    </source>
</evidence>
<dbReference type="PANTHER" id="PTHR21716:SF67">
    <property type="entry name" value="TRANSPORT PROTEIN YDIK-RELATED"/>
    <property type="match status" value="1"/>
</dbReference>
<dbReference type="AlphaFoldDB" id="A0A158KNE5"/>
<keyword evidence="7 9" id="KW-0472">Membrane</keyword>
<gene>
    <name evidence="10" type="ORF">AWB68_06318</name>
</gene>
<keyword evidence="5 9" id="KW-0812">Transmembrane</keyword>
<evidence type="ECO:0000256" key="7">
    <source>
        <dbReference type="ARBA" id="ARBA00023136"/>
    </source>
</evidence>
<name>A0A158KNE5_9BURK</name>
<proteinExistence type="inferred from homology"/>
<keyword evidence="6 9" id="KW-1133">Transmembrane helix</keyword>
<dbReference type="Pfam" id="PF01594">
    <property type="entry name" value="AI-2E_transport"/>
    <property type="match status" value="1"/>
</dbReference>
<feature type="transmembrane region" description="Helical" evidence="9">
    <location>
        <begin position="275"/>
        <end position="295"/>
    </location>
</feature>
<accession>A0A158KNE5</accession>
<dbReference type="RefSeq" id="WP_087648273.1">
    <property type="nucleotide sequence ID" value="NZ_FCON02000111.1"/>
</dbReference>
<sequence length="375" mass="39628">MSSGKLIEQLAAISALVILVGGSLLVLLPFMTALLWGAILAFSSWRVYMTLSRWLYGRRGLAALACVLVTMVVVLGPFVYGGISLAEHVGEIAGLAEHFNAQSLSQLQLPEWVVSLPYIGGRLQGVWHTLTQTDAALWEHLRKLVAPAGHVLLGAGIAIGAGLGQLTLSVILAFFFYSEGEAAVAWLRAGLRRISGDRADYLLELMARTITGVVHGVLGTCFVQGVLAGIGFWIAGVPAPAMLGFATFFLSVLPLGPPIIWIPAAFWLSHHGATGWAIFIVVWGIGVVGMSEQILKPLLISKGMDMPLIWVMLGIFGGAIAFGLLGVFIGPTLLAVGYALLRDWSIGSVRAAAKSASPPPRPPAIPENKAGSPGR</sequence>
<evidence type="ECO:0000256" key="1">
    <source>
        <dbReference type="ARBA" id="ARBA00004651"/>
    </source>
</evidence>
<dbReference type="GO" id="GO:0005886">
    <property type="term" value="C:plasma membrane"/>
    <property type="evidence" value="ECO:0007669"/>
    <property type="project" value="UniProtKB-SubCell"/>
</dbReference>
<dbReference type="Proteomes" id="UP000054770">
    <property type="component" value="Unassembled WGS sequence"/>
</dbReference>
<evidence type="ECO:0000256" key="9">
    <source>
        <dbReference type="SAM" id="Phobius"/>
    </source>
</evidence>
<evidence type="ECO:0000313" key="11">
    <source>
        <dbReference type="Proteomes" id="UP000054770"/>
    </source>
</evidence>
<feature type="transmembrane region" description="Helical" evidence="9">
    <location>
        <begin position="241"/>
        <end position="268"/>
    </location>
</feature>
<protein>
    <submittedName>
        <fullName evidence="10">Membrane protein</fullName>
    </submittedName>
</protein>
<evidence type="ECO:0000256" key="6">
    <source>
        <dbReference type="ARBA" id="ARBA00022989"/>
    </source>
</evidence>
<evidence type="ECO:0000256" key="4">
    <source>
        <dbReference type="ARBA" id="ARBA00022475"/>
    </source>
</evidence>
<comment type="caution">
    <text evidence="10">The sequence shown here is derived from an EMBL/GenBank/DDBJ whole genome shotgun (WGS) entry which is preliminary data.</text>
</comment>
<feature type="region of interest" description="Disordered" evidence="8">
    <location>
        <begin position="352"/>
        <end position="375"/>
    </location>
</feature>
<feature type="transmembrane region" description="Helical" evidence="9">
    <location>
        <begin position="151"/>
        <end position="177"/>
    </location>
</feature>
<feature type="transmembrane region" description="Helical" evidence="9">
    <location>
        <begin position="307"/>
        <end position="340"/>
    </location>
</feature>
<comment type="similarity">
    <text evidence="2">Belongs to the autoinducer-2 exporter (AI-2E) (TC 2.A.86) family.</text>
</comment>
<evidence type="ECO:0000256" key="3">
    <source>
        <dbReference type="ARBA" id="ARBA00022448"/>
    </source>
</evidence>
<comment type="subcellular location">
    <subcellularLocation>
        <location evidence="1">Cell membrane</location>
        <topology evidence="1">Multi-pass membrane protein</topology>
    </subcellularLocation>
</comment>
<dbReference type="PANTHER" id="PTHR21716">
    <property type="entry name" value="TRANSMEMBRANE PROTEIN"/>
    <property type="match status" value="1"/>
</dbReference>
<reference evidence="10" key="1">
    <citation type="submission" date="2016-01" db="EMBL/GenBank/DDBJ databases">
        <authorList>
            <person name="Peeters C."/>
        </authorList>
    </citation>
    <scope>NUCLEOTIDE SEQUENCE [LARGE SCALE GENOMIC DNA]</scope>
    <source>
        <strain evidence="10">LMG 22940</strain>
    </source>
</reference>
<dbReference type="EMBL" id="FCON02000111">
    <property type="protein sequence ID" value="SAL81931.1"/>
    <property type="molecule type" value="Genomic_DNA"/>
</dbReference>
<evidence type="ECO:0000256" key="2">
    <source>
        <dbReference type="ARBA" id="ARBA00009773"/>
    </source>
</evidence>